<dbReference type="PROSITE" id="PS00463">
    <property type="entry name" value="ZN2_CY6_FUNGAL_1"/>
    <property type="match status" value="1"/>
</dbReference>
<evidence type="ECO:0000313" key="10">
    <source>
        <dbReference type="EMBL" id="KAF9742403.1"/>
    </source>
</evidence>
<dbReference type="GO" id="GO:0005634">
    <property type="term" value="C:nucleus"/>
    <property type="evidence" value="ECO:0007669"/>
    <property type="project" value="UniProtKB-SubCell"/>
</dbReference>
<dbReference type="PANTHER" id="PTHR47540">
    <property type="entry name" value="THIAMINE REPRESSIBLE GENES REGULATORY PROTEIN THI5"/>
    <property type="match status" value="1"/>
</dbReference>
<dbReference type="Pfam" id="PF00172">
    <property type="entry name" value="Zn_clus"/>
    <property type="match status" value="1"/>
</dbReference>
<dbReference type="InterPro" id="IPR036864">
    <property type="entry name" value="Zn2-C6_fun-type_DNA-bd_sf"/>
</dbReference>
<dbReference type="CDD" id="cd00067">
    <property type="entry name" value="GAL4"/>
    <property type="match status" value="1"/>
</dbReference>
<dbReference type="InterPro" id="IPR001138">
    <property type="entry name" value="Zn2Cys6_DnaBD"/>
</dbReference>
<name>A0A8H7N0W9_BIOOC</name>
<evidence type="ECO:0000256" key="2">
    <source>
        <dbReference type="ARBA" id="ARBA00022723"/>
    </source>
</evidence>
<keyword evidence="2" id="KW-0479">Metal-binding</keyword>
<evidence type="ECO:0000256" key="7">
    <source>
        <dbReference type="SAM" id="MobiDB-lite"/>
    </source>
</evidence>
<dbReference type="EMBL" id="JADCTT010000021">
    <property type="protein sequence ID" value="KAF9742403.1"/>
    <property type="molecule type" value="Genomic_DNA"/>
</dbReference>
<comment type="subcellular location">
    <subcellularLocation>
        <location evidence="1">Nucleus</location>
    </subcellularLocation>
</comment>
<dbReference type="PROSITE" id="PS50048">
    <property type="entry name" value="ZN2_CY6_FUNGAL_2"/>
    <property type="match status" value="1"/>
</dbReference>
<evidence type="ECO:0000256" key="8">
    <source>
        <dbReference type="SAM" id="Phobius"/>
    </source>
</evidence>
<gene>
    <name evidence="10" type="ORF">IM811_009426</name>
</gene>
<dbReference type="GO" id="GO:0000981">
    <property type="term" value="F:DNA-binding transcription factor activity, RNA polymerase II-specific"/>
    <property type="evidence" value="ECO:0007669"/>
    <property type="project" value="InterPro"/>
</dbReference>
<keyword evidence="8" id="KW-0812">Transmembrane</keyword>
<proteinExistence type="predicted"/>
<dbReference type="PANTHER" id="PTHR47540:SF2">
    <property type="entry name" value="ZN(II)2CYS6 TRANSCRIPTION FACTOR (EUROFUNG)"/>
    <property type="match status" value="1"/>
</dbReference>
<dbReference type="Gene3D" id="4.10.240.10">
    <property type="entry name" value="Zn(2)-C6 fungal-type DNA-binding domain"/>
    <property type="match status" value="1"/>
</dbReference>
<dbReference type="AlphaFoldDB" id="A0A8H7N0W9"/>
<dbReference type="GO" id="GO:0008270">
    <property type="term" value="F:zinc ion binding"/>
    <property type="evidence" value="ECO:0007669"/>
    <property type="project" value="InterPro"/>
</dbReference>
<dbReference type="GO" id="GO:0006351">
    <property type="term" value="P:DNA-templated transcription"/>
    <property type="evidence" value="ECO:0007669"/>
    <property type="project" value="InterPro"/>
</dbReference>
<reference evidence="10" key="1">
    <citation type="submission" date="2020-10" db="EMBL/GenBank/DDBJ databases">
        <title>High-Quality Genome Resource of Clonostachys rosea strain S41 by Oxford Nanopore Long-Read Sequencing.</title>
        <authorList>
            <person name="Wang H."/>
        </authorList>
    </citation>
    <scope>NUCLEOTIDE SEQUENCE</scope>
    <source>
        <strain evidence="10">S41</strain>
    </source>
</reference>
<dbReference type="SMART" id="SM00906">
    <property type="entry name" value="Fungal_trans"/>
    <property type="match status" value="1"/>
</dbReference>
<sequence>MSSIPSPVPKKKYVTRACDACKKRKSKCDGCEPCQRCIDSGLRCAYNSDYKRGSRRRTTRSLAQNQPLLTAAGGEDASAGLESPSHVAAPINPNNDDRETIRIDHDSGDASVHAFLQKVSGHLAQVGRGLPRNLFSKEQGGLIEDNQASTFVLPSIETAKAYFDCFFDHANTTYRYLPKAEMFELLNRVYAENETVLSDHTNMAIILLIMGIGCIWTASWRNEPLPPWKRKSERFLQAGESRLERSRNTFPPTLAILQAQLLKCQLEIASSQFNSAWMTLGWTIRLGQMIDIQREPTSCSPQEAHFRKSVLYAMFMVDRYLAIALGRPVAMQEHEITATLVMELHPAVSSRLGSQEEKLWVGIVAHVRLTMIMGHIVTQLYPATRNTTAPTEAAVAGLEKELFGWLSDVPEFFHPVQNEMSSREQAFYDVPWIFRRQQRTIRAAFFFANMLIYRDFLLREFLQQAPSTPRSGQCPERVRKCVDNAMAMLMLAAEFGVDEFKYNATFWMTSHFIFCAISILLVYLALYQESDDWNTIELVVEKAMKFHRKLDNSVNIYAQKLLDESRARVEVLRSLNSPSNTVVAHGPTPDWAAVQDQQGLPCGPSPRGTHGEGSPGPYSAFEQHAMDTFGMNNGLDMIMGIGFDRAALPETFGIEGIDLFQQYH</sequence>
<feature type="transmembrane region" description="Helical" evidence="8">
    <location>
        <begin position="504"/>
        <end position="526"/>
    </location>
</feature>
<evidence type="ECO:0000259" key="9">
    <source>
        <dbReference type="PROSITE" id="PS50048"/>
    </source>
</evidence>
<dbReference type="Proteomes" id="UP000616885">
    <property type="component" value="Unassembled WGS sequence"/>
</dbReference>
<evidence type="ECO:0000256" key="4">
    <source>
        <dbReference type="ARBA" id="ARBA00023125"/>
    </source>
</evidence>
<dbReference type="SMART" id="SM00066">
    <property type="entry name" value="GAL4"/>
    <property type="match status" value="1"/>
</dbReference>
<keyword evidence="6" id="KW-0539">Nucleus</keyword>
<evidence type="ECO:0000313" key="11">
    <source>
        <dbReference type="Proteomes" id="UP000616885"/>
    </source>
</evidence>
<accession>A0A8H7N0W9</accession>
<feature type="domain" description="Zn(2)-C6 fungal-type" evidence="9">
    <location>
        <begin position="17"/>
        <end position="46"/>
    </location>
</feature>
<comment type="caution">
    <text evidence="10">The sequence shown here is derived from an EMBL/GenBank/DDBJ whole genome shotgun (WGS) entry which is preliminary data.</text>
</comment>
<dbReference type="CDD" id="cd12148">
    <property type="entry name" value="fungal_TF_MHR"/>
    <property type="match status" value="1"/>
</dbReference>
<dbReference type="InterPro" id="IPR051711">
    <property type="entry name" value="Stress_Response_Reg"/>
</dbReference>
<feature type="region of interest" description="Disordered" evidence="7">
    <location>
        <begin position="74"/>
        <end position="97"/>
    </location>
</feature>
<feature type="region of interest" description="Disordered" evidence="7">
    <location>
        <begin position="595"/>
        <end position="621"/>
    </location>
</feature>
<dbReference type="InterPro" id="IPR007219">
    <property type="entry name" value="XnlR_reg_dom"/>
</dbReference>
<dbReference type="GO" id="GO:0043565">
    <property type="term" value="F:sequence-specific DNA binding"/>
    <property type="evidence" value="ECO:0007669"/>
    <property type="project" value="TreeGrafter"/>
</dbReference>
<dbReference type="Pfam" id="PF04082">
    <property type="entry name" value="Fungal_trans"/>
    <property type="match status" value="1"/>
</dbReference>
<evidence type="ECO:0000256" key="5">
    <source>
        <dbReference type="ARBA" id="ARBA00023163"/>
    </source>
</evidence>
<evidence type="ECO:0000256" key="3">
    <source>
        <dbReference type="ARBA" id="ARBA00023015"/>
    </source>
</evidence>
<keyword evidence="3" id="KW-0805">Transcription regulation</keyword>
<keyword evidence="8" id="KW-1133">Transmembrane helix</keyword>
<evidence type="ECO:0000256" key="6">
    <source>
        <dbReference type="ARBA" id="ARBA00023242"/>
    </source>
</evidence>
<dbReference type="SUPFAM" id="SSF57701">
    <property type="entry name" value="Zn2/Cys6 DNA-binding domain"/>
    <property type="match status" value="1"/>
</dbReference>
<keyword evidence="8" id="KW-0472">Membrane</keyword>
<keyword evidence="5" id="KW-0804">Transcription</keyword>
<protein>
    <recommendedName>
        <fullName evidence="9">Zn(2)-C6 fungal-type domain-containing protein</fullName>
    </recommendedName>
</protein>
<keyword evidence="4" id="KW-0238">DNA-binding</keyword>
<evidence type="ECO:0000256" key="1">
    <source>
        <dbReference type="ARBA" id="ARBA00004123"/>
    </source>
</evidence>
<organism evidence="10 11">
    <name type="scientific">Bionectria ochroleuca</name>
    <name type="common">Gliocladium roseum</name>
    <dbReference type="NCBI Taxonomy" id="29856"/>
    <lineage>
        <taxon>Eukaryota</taxon>
        <taxon>Fungi</taxon>
        <taxon>Dikarya</taxon>
        <taxon>Ascomycota</taxon>
        <taxon>Pezizomycotina</taxon>
        <taxon>Sordariomycetes</taxon>
        <taxon>Hypocreomycetidae</taxon>
        <taxon>Hypocreales</taxon>
        <taxon>Bionectriaceae</taxon>
        <taxon>Clonostachys</taxon>
    </lineage>
</organism>
<dbReference type="GO" id="GO:0045944">
    <property type="term" value="P:positive regulation of transcription by RNA polymerase II"/>
    <property type="evidence" value="ECO:0007669"/>
    <property type="project" value="TreeGrafter"/>
</dbReference>